<gene>
    <name evidence="4" type="ORF">GCM10008956_07070</name>
</gene>
<dbReference type="RefSeq" id="WP_110830000.1">
    <property type="nucleotide sequence ID" value="NZ_BMQG01000002.1"/>
</dbReference>
<keyword evidence="5" id="KW-1185">Reference proteome</keyword>
<dbReference type="Gene3D" id="3.30.300.30">
    <property type="match status" value="1"/>
</dbReference>
<feature type="domain" description="AMP-dependent synthetase/ligase" evidence="3">
    <location>
        <begin position="145"/>
        <end position="326"/>
    </location>
</feature>
<organism evidence="4 5">
    <name type="scientific">Deinococcus arenae</name>
    <dbReference type="NCBI Taxonomy" id="1452751"/>
    <lineage>
        <taxon>Bacteria</taxon>
        <taxon>Thermotogati</taxon>
        <taxon>Deinococcota</taxon>
        <taxon>Deinococci</taxon>
        <taxon>Deinococcales</taxon>
        <taxon>Deinococcaceae</taxon>
        <taxon>Deinococcus</taxon>
    </lineage>
</organism>
<dbReference type="GO" id="GO:0031956">
    <property type="term" value="F:medium-chain fatty acid-CoA ligase activity"/>
    <property type="evidence" value="ECO:0007669"/>
    <property type="project" value="TreeGrafter"/>
</dbReference>
<dbReference type="Proteomes" id="UP000600547">
    <property type="component" value="Unassembled WGS sequence"/>
</dbReference>
<dbReference type="PANTHER" id="PTHR43201:SF5">
    <property type="entry name" value="MEDIUM-CHAIN ACYL-COA LIGASE ACSF2, MITOCHONDRIAL"/>
    <property type="match status" value="1"/>
</dbReference>
<comment type="caution">
    <text evidence="4">The sequence shown here is derived from an EMBL/GenBank/DDBJ whole genome shotgun (WGS) entry which is preliminary data.</text>
</comment>
<comment type="similarity">
    <text evidence="1">Belongs to the ATP-dependent AMP-binding enzyme family.</text>
</comment>
<dbReference type="SUPFAM" id="SSF56801">
    <property type="entry name" value="Acetyl-CoA synthetase-like"/>
    <property type="match status" value="1"/>
</dbReference>
<evidence type="ECO:0000313" key="5">
    <source>
        <dbReference type="Proteomes" id="UP000600547"/>
    </source>
</evidence>
<dbReference type="CDD" id="cd04433">
    <property type="entry name" value="AFD_class_I"/>
    <property type="match status" value="1"/>
</dbReference>
<reference evidence="5" key="1">
    <citation type="journal article" date="2019" name="Int. J. Syst. Evol. Microbiol.">
        <title>The Global Catalogue of Microorganisms (GCM) 10K type strain sequencing project: providing services to taxonomists for standard genome sequencing and annotation.</title>
        <authorList>
            <consortium name="The Broad Institute Genomics Platform"/>
            <consortium name="The Broad Institute Genome Sequencing Center for Infectious Disease"/>
            <person name="Wu L."/>
            <person name="Ma J."/>
        </authorList>
    </citation>
    <scope>NUCLEOTIDE SEQUENCE [LARGE SCALE GENOMIC DNA]</scope>
    <source>
        <strain evidence="5">JCM 31047</strain>
    </source>
</reference>
<dbReference type="PANTHER" id="PTHR43201">
    <property type="entry name" value="ACYL-COA SYNTHETASE"/>
    <property type="match status" value="1"/>
</dbReference>
<sequence length="459" mass="47804">MNRAWAAVRATGALGDRPGRAILSLLRCLGRKGPTLAGVVAWQARRDPERLALTDEAERLTYAELQARVRDRARAWQGTHPPGTLVGLDGGGGQVAFVVDLLAGLRLGWRVVPLAPGRAGTGLASPLPAAGRGGWPPPRAGRPVLLTSGSSGTPRPVRSRVRPGAALRVAGALLEALRPHRDAAVVLPLPLWHGHGLATLALALGVGAPLHLRAGATPQAIWAALEAEGAEVLAVVPTVLRRLLAAPGTAPRLRVVLSGSAPLSPELAAATRARLGDVLFNAFGSTELGVLGVLTLATPADLHAAPGSVGRPLPGVAVRVAPDGRVLARGLLRRGWHVTGDLGSLDASGRLVLRGRADDLMVIGGENVWPAQLEGALLGVPGVVACAVLPVPCAEYGQRPVAFVEGDVPLTVLEAFARNLWPRRLRPVRWVLRPLPRTPLGKIARGALRAGIQIRSQCK</sequence>
<dbReference type="Gene3D" id="3.40.50.12780">
    <property type="entry name" value="N-terminal domain of ligase-like"/>
    <property type="match status" value="2"/>
</dbReference>
<dbReference type="InterPro" id="IPR042099">
    <property type="entry name" value="ANL_N_sf"/>
</dbReference>
<keyword evidence="2" id="KW-0436">Ligase</keyword>
<protein>
    <submittedName>
        <fullName evidence="4">Fatty-acyl-CoA synthase</fullName>
    </submittedName>
</protein>
<dbReference type="InterPro" id="IPR045851">
    <property type="entry name" value="AMP-bd_C_sf"/>
</dbReference>
<name>A0A8H9GJE9_9DEIO</name>
<evidence type="ECO:0000256" key="1">
    <source>
        <dbReference type="ARBA" id="ARBA00006432"/>
    </source>
</evidence>
<dbReference type="Pfam" id="PF00501">
    <property type="entry name" value="AMP-binding"/>
    <property type="match status" value="1"/>
</dbReference>
<evidence type="ECO:0000256" key="2">
    <source>
        <dbReference type="ARBA" id="ARBA00022598"/>
    </source>
</evidence>
<accession>A0A8H9GJE9</accession>
<evidence type="ECO:0000313" key="4">
    <source>
        <dbReference type="EMBL" id="GGM33429.1"/>
    </source>
</evidence>
<dbReference type="EMBL" id="BMQG01000002">
    <property type="protein sequence ID" value="GGM33429.1"/>
    <property type="molecule type" value="Genomic_DNA"/>
</dbReference>
<evidence type="ECO:0000259" key="3">
    <source>
        <dbReference type="Pfam" id="PF00501"/>
    </source>
</evidence>
<dbReference type="GO" id="GO:0006631">
    <property type="term" value="P:fatty acid metabolic process"/>
    <property type="evidence" value="ECO:0007669"/>
    <property type="project" value="TreeGrafter"/>
</dbReference>
<proteinExistence type="inferred from homology"/>
<dbReference type="InterPro" id="IPR000873">
    <property type="entry name" value="AMP-dep_synth/lig_dom"/>
</dbReference>
<dbReference type="AlphaFoldDB" id="A0A8H9GJE9"/>